<organism evidence="2">
    <name type="scientific">marine metagenome</name>
    <dbReference type="NCBI Taxonomy" id="408172"/>
    <lineage>
        <taxon>unclassified sequences</taxon>
        <taxon>metagenomes</taxon>
        <taxon>ecological metagenomes</taxon>
    </lineage>
</organism>
<name>A0A383BE56_9ZZZZ</name>
<evidence type="ECO:0000313" key="2">
    <source>
        <dbReference type="EMBL" id="SVE18080.1"/>
    </source>
</evidence>
<feature type="non-terminal residue" evidence="2">
    <location>
        <position position="1"/>
    </location>
</feature>
<feature type="non-terminal residue" evidence="2">
    <location>
        <position position="173"/>
    </location>
</feature>
<dbReference type="AlphaFoldDB" id="A0A383BE56"/>
<evidence type="ECO:0000256" key="1">
    <source>
        <dbReference type="SAM" id="MobiDB-lite"/>
    </source>
</evidence>
<proteinExistence type="predicted"/>
<sequence>VPTRDFHASNAQTSPSGDESRDQEGPGASTDKDESKESVLSPLAQLCAAIEVVCPGLLPSLPLNVETVQTSVFRQVADSDGPQSMALPDYLSRSLYIHLKSCKKIRCNHLTPQLSQYRRYMKGYKNPKKEIVANAVDDVTSAIWDAAPCDFITQEKKHILDFEKELVAVLKDG</sequence>
<reference evidence="2" key="1">
    <citation type="submission" date="2018-05" db="EMBL/GenBank/DDBJ databases">
        <authorList>
            <person name="Lanie J.A."/>
            <person name="Ng W.-L."/>
            <person name="Kazmierczak K.M."/>
            <person name="Andrzejewski T.M."/>
            <person name="Davidsen T.M."/>
            <person name="Wayne K.J."/>
            <person name="Tettelin H."/>
            <person name="Glass J.I."/>
            <person name="Rusch D."/>
            <person name="Podicherti R."/>
            <person name="Tsui H.-C.T."/>
            <person name="Winkler M.E."/>
        </authorList>
    </citation>
    <scope>NUCLEOTIDE SEQUENCE</scope>
</reference>
<feature type="compositionally biased region" description="Basic and acidic residues" evidence="1">
    <location>
        <begin position="18"/>
        <end position="37"/>
    </location>
</feature>
<feature type="region of interest" description="Disordered" evidence="1">
    <location>
        <begin position="1"/>
        <end position="37"/>
    </location>
</feature>
<accession>A0A383BE56</accession>
<protein>
    <submittedName>
        <fullName evidence="2">Uncharacterized protein</fullName>
    </submittedName>
</protein>
<gene>
    <name evidence="2" type="ORF">METZ01_LOCUS470934</name>
</gene>
<dbReference type="EMBL" id="UINC01199581">
    <property type="protein sequence ID" value="SVE18080.1"/>
    <property type="molecule type" value="Genomic_DNA"/>
</dbReference>